<evidence type="ECO:0000256" key="1">
    <source>
        <dbReference type="ARBA" id="ARBA00022723"/>
    </source>
</evidence>
<dbReference type="Gene3D" id="4.10.240.10">
    <property type="entry name" value="Zn(2)-C6 fungal-type DNA-binding domain"/>
    <property type="match status" value="1"/>
</dbReference>
<dbReference type="GO" id="GO:0006351">
    <property type="term" value="P:DNA-templated transcription"/>
    <property type="evidence" value="ECO:0007669"/>
    <property type="project" value="InterPro"/>
</dbReference>
<dbReference type="VEuPathDB" id="FungiDB:BO78DRAFT_425429"/>
<dbReference type="Pfam" id="PF04082">
    <property type="entry name" value="Fungal_trans"/>
    <property type="match status" value="1"/>
</dbReference>
<dbReference type="CDD" id="cd12148">
    <property type="entry name" value="fungal_TF_MHR"/>
    <property type="match status" value="1"/>
</dbReference>
<protein>
    <recommendedName>
        <fullName evidence="7">Zn(2)-C6 fungal-type domain-containing protein</fullName>
    </recommendedName>
</protein>
<evidence type="ECO:0000256" key="5">
    <source>
        <dbReference type="ARBA" id="ARBA00023242"/>
    </source>
</evidence>
<keyword evidence="9" id="KW-1185">Reference proteome</keyword>
<keyword evidence="4" id="KW-0804">Transcription</keyword>
<dbReference type="SMART" id="SM00906">
    <property type="entry name" value="Fungal_trans"/>
    <property type="match status" value="1"/>
</dbReference>
<dbReference type="OrthoDB" id="103819at2759"/>
<dbReference type="EMBL" id="KZ826316">
    <property type="protein sequence ID" value="PYI12190.1"/>
    <property type="molecule type" value="Genomic_DNA"/>
</dbReference>
<keyword evidence="2" id="KW-0805">Transcription regulation</keyword>
<dbReference type="CDD" id="cd00067">
    <property type="entry name" value="GAL4"/>
    <property type="match status" value="1"/>
</dbReference>
<evidence type="ECO:0000313" key="8">
    <source>
        <dbReference type="EMBL" id="PYI12190.1"/>
    </source>
</evidence>
<organism evidence="8 9">
    <name type="scientific">Aspergillus sclerotiicarbonarius (strain CBS 121057 / IBT 28362)</name>
    <dbReference type="NCBI Taxonomy" id="1448318"/>
    <lineage>
        <taxon>Eukaryota</taxon>
        <taxon>Fungi</taxon>
        <taxon>Dikarya</taxon>
        <taxon>Ascomycota</taxon>
        <taxon>Pezizomycotina</taxon>
        <taxon>Eurotiomycetes</taxon>
        <taxon>Eurotiomycetidae</taxon>
        <taxon>Eurotiales</taxon>
        <taxon>Aspergillaceae</taxon>
        <taxon>Aspergillus</taxon>
        <taxon>Aspergillus subgen. Circumdati</taxon>
    </lineage>
</organism>
<dbReference type="GO" id="GO:0000981">
    <property type="term" value="F:DNA-binding transcription factor activity, RNA polymerase II-specific"/>
    <property type="evidence" value="ECO:0007669"/>
    <property type="project" value="InterPro"/>
</dbReference>
<evidence type="ECO:0000256" key="3">
    <source>
        <dbReference type="ARBA" id="ARBA00023125"/>
    </source>
</evidence>
<name>A0A319ERB6_ASPSB</name>
<evidence type="ECO:0000256" key="4">
    <source>
        <dbReference type="ARBA" id="ARBA00023163"/>
    </source>
</evidence>
<dbReference type="Pfam" id="PF00172">
    <property type="entry name" value="Zn_clus"/>
    <property type="match status" value="1"/>
</dbReference>
<dbReference type="STRING" id="1448318.A0A319ERB6"/>
<reference evidence="8 9" key="1">
    <citation type="submission" date="2018-02" db="EMBL/GenBank/DDBJ databases">
        <title>The genomes of Aspergillus section Nigri reveals drivers in fungal speciation.</title>
        <authorList>
            <consortium name="DOE Joint Genome Institute"/>
            <person name="Vesth T.C."/>
            <person name="Nybo J."/>
            <person name="Theobald S."/>
            <person name="Brandl J."/>
            <person name="Frisvad J.C."/>
            <person name="Nielsen K.F."/>
            <person name="Lyhne E.K."/>
            <person name="Kogle M.E."/>
            <person name="Kuo A."/>
            <person name="Riley R."/>
            <person name="Clum A."/>
            <person name="Nolan M."/>
            <person name="Lipzen A."/>
            <person name="Salamov A."/>
            <person name="Henrissat B."/>
            <person name="Wiebenga A."/>
            <person name="De vries R.P."/>
            <person name="Grigoriev I.V."/>
            <person name="Mortensen U.H."/>
            <person name="Andersen M.R."/>
            <person name="Baker S.E."/>
        </authorList>
    </citation>
    <scope>NUCLEOTIDE SEQUENCE [LARGE SCALE GENOMIC DNA]</scope>
    <source>
        <strain evidence="8 9">CBS 121057</strain>
    </source>
</reference>
<dbReference type="PANTHER" id="PTHR46910:SF25">
    <property type="entry name" value="ABC-TRANSPORTER-REGULATING TRANSCRIPTION FACTOR"/>
    <property type="match status" value="1"/>
</dbReference>
<sequence>MSDTESVDPRQGGDAEPSGPEPACDECRIRKVKCDRESPLCSSCHKSGLICQYTQKGKRVNHTKKLVNDVQLLGNRLERIEEAVVRCLSVVTASNSPPNSSTSPYSPDTHRTDAEDSWNSSDNSEGSMTDGLSELYAGFPGSLAFGPSSMASLYAEAQAAGDQLASSLSPQGSPEEPGRWPPTHESSLRPQIAEASALFQRLATGGPMISEPEHDDGLPPCLPPRALLEVFLETYFTELSPLLPIYDRQSVLAAMQIQYGSTLDSPDPAWIVSFSSILLQTLEAKSTATKKTDMMARSTLEADLLFQLLLNTRRCYNNFERLLQPRVANVQALLSMALVALKYFRFTMFETVFAQACELAKSMGLHQSSSTADAKQCAECQKLFWSLFILDKHTSLVAGKPCLLPSYDCGIPLPPSTTGILLDDLFAARISLAHIEEDVFCSLYSAKAPQLSPNRLSRRAHKLVRRLNDWTLQHSRILYPPASTTTTAQQATELRYALCICRVLVQRRISTPESRQTRLEHARTGLRLLQELCESYHPGHSISGFTACESILLNYPIVLFLEVYIHLLTPDISTPTSNHTTITSDTNALVFFASRADCLAANGSATSYAATIRSITQLCSYIATSLLHPPTPTANTNTQLHHLTPAIQSQAQHQPNHPDPNLDPRWETPWSSTPNTHHPGRDLYTYGEWEMVPDSTPVDFEEMMDGYR</sequence>
<keyword evidence="1" id="KW-0479">Metal-binding</keyword>
<feature type="region of interest" description="Disordered" evidence="6">
    <location>
        <begin position="648"/>
        <end position="679"/>
    </location>
</feature>
<dbReference type="GO" id="GO:0009893">
    <property type="term" value="P:positive regulation of metabolic process"/>
    <property type="evidence" value="ECO:0007669"/>
    <property type="project" value="UniProtKB-ARBA"/>
</dbReference>
<evidence type="ECO:0000313" key="9">
    <source>
        <dbReference type="Proteomes" id="UP000248423"/>
    </source>
</evidence>
<proteinExistence type="predicted"/>
<keyword evidence="5" id="KW-0539">Nucleus</keyword>
<dbReference type="SUPFAM" id="SSF57701">
    <property type="entry name" value="Zn2/Cys6 DNA-binding domain"/>
    <property type="match status" value="1"/>
</dbReference>
<feature type="region of interest" description="Disordered" evidence="6">
    <location>
        <begin position="93"/>
        <end position="129"/>
    </location>
</feature>
<feature type="compositionally biased region" description="Low complexity" evidence="6">
    <location>
        <begin position="93"/>
        <end position="107"/>
    </location>
</feature>
<evidence type="ECO:0000259" key="7">
    <source>
        <dbReference type="PROSITE" id="PS50048"/>
    </source>
</evidence>
<dbReference type="PANTHER" id="PTHR46910">
    <property type="entry name" value="TRANSCRIPTION FACTOR PDR1"/>
    <property type="match status" value="1"/>
</dbReference>
<dbReference type="InterPro" id="IPR007219">
    <property type="entry name" value="XnlR_reg_dom"/>
</dbReference>
<feature type="domain" description="Zn(2)-C6 fungal-type" evidence="7">
    <location>
        <begin position="23"/>
        <end position="53"/>
    </location>
</feature>
<dbReference type="AlphaFoldDB" id="A0A319ERB6"/>
<dbReference type="InterPro" id="IPR001138">
    <property type="entry name" value="Zn2Cys6_DnaBD"/>
</dbReference>
<evidence type="ECO:0000256" key="2">
    <source>
        <dbReference type="ARBA" id="ARBA00023015"/>
    </source>
</evidence>
<keyword evidence="3" id="KW-0238">DNA-binding</keyword>
<dbReference type="PROSITE" id="PS50048">
    <property type="entry name" value="ZN2_CY6_FUNGAL_2"/>
    <property type="match status" value="1"/>
</dbReference>
<dbReference type="SMART" id="SM00066">
    <property type="entry name" value="GAL4"/>
    <property type="match status" value="1"/>
</dbReference>
<dbReference type="InterPro" id="IPR036864">
    <property type="entry name" value="Zn2-C6_fun-type_DNA-bd_sf"/>
</dbReference>
<dbReference type="InterPro" id="IPR050987">
    <property type="entry name" value="AtrR-like"/>
</dbReference>
<dbReference type="PROSITE" id="PS00463">
    <property type="entry name" value="ZN2_CY6_FUNGAL_1"/>
    <property type="match status" value="1"/>
</dbReference>
<feature type="compositionally biased region" description="Polar residues" evidence="6">
    <location>
        <begin position="117"/>
        <end position="127"/>
    </location>
</feature>
<dbReference type="GO" id="GO:0008270">
    <property type="term" value="F:zinc ion binding"/>
    <property type="evidence" value="ECO:0007669"/>
    <property type="project" value="InterPro"/>
</dbReference>
<evidence type="ECO:0000256" key="6">
    <source>
        <dbReference type="SAM" id="MobiDB-lite"/>
    </source>
</evidence>
<gene>
    <name evidence="8" type="ORF">BO78DRAFT_425429</name>
</gene>
<accession>A0A319ERB6</accession>
<feature type="region of interest" description="Disordered" evidence="6">
    <location>
        <begin position="162"/>
        <end position="187"/>
    </location>
</feature>
<feature type="region of interest" description="Disordered" evidence="6">
    <location>
        <begin position="1"/>
        <end position="23"/>
    </location>
</feature>
<dbReference type="Proteomes" id="UP000248423">
    <property type="component" value="Unassembled WGS sequence"/>
</dbReference>
<dbReference type="GO" id="GO:0003677">
    <property type="term" value="F:DNA binding"/>
    <property type="evidence" value="ECO:0007669"/>
    <property type="project" value="UniProtKB-KW"/>
</dbReference>